<dbReference type="OMA" id="HASYWRD"/>
<evidence type="ECO:0000259" key="8">
    <source>
        <dbReference type="Pfam" id="PF08016"/>
    </source>
</evidence>
<feature type="transmembrane region" description="Helical" evidence="7">
    <location>
        <begin position="370"/>
        <end position="393"/>
    </location>
</feature>
<dbReference type="InterPro" id="IPR046791">
    <property type="entry name" value="Polycystin_dom"/>
</dbReference>
<accession>A0A0G4G3Y3</accession>
<dbReference type="GO" id="GO:0016020">
    <property type="term" value="C:membrane"/>
    <property type="evidence" value="ECO:0007669"/>
    <property type="project" value="UniProtKB-SubCell"/>
</dbReference>
<evidence type="ECO:0000256" key="7">
    <source>
        <dbReference type="SAM" id="Phobius"/>
    </source>
</evidence>
<keyword evidence="4 7" id="KW-1133">Transmembrane helix</keyword>
<organism evidence="10 11">
    <name type="scientific">Vitrella brassicaformis (strain CCMP3155)</name>
    <dbReference type="NCBI Taxonomy" id="1169540"/>
    <lineage>
        <taxon>Eukaryota</taxon>
        <taxon>Sar</taxon>
        <taxon>Alveolata</taxon>
        <taxon>Colpodellida</taxon>
        <taxon>Vitrellaceae</taxon>
        <taxon>Vitrella</taxon>
    </lineage>
</organism>
<feature type="compositionally biased region" description="Basic and acidic residues" evidence="6">
    <location>
        <begin position="642"/>
        <end position="669"/>
    </location>
</feature>
<feature type="region of interest" description="Disordered" evidence="6">
    <location>
        <begin position="637"/>
        <end position="730"/>
    </location>
</feature>
<keyword evidence="5 7" id="KW-0472">Membrane</keyword>
<feature type="transmembrane region" description="Helical" evidence="7">
    <location>
        <begin position="529"/>
        <end position="559"/>
    </location>
</feature>
<feature type="domain" description="Polycystin cation channel PKD1/PKD2" evidence="8">
    <location>
        <begin position="333"/>
        <end position="387"/>
    </location>
</feature>
<dbReference type="InParanoid" id="A0A0G4G3Y3"/>
<sequence>MRSSILASSKGTAAAAASGKEGERRPSFIRVPKRLAADRYEHLSSERKRAVFIKQCVHILLFIIFLFTFSLIIILTSKPTPYYYAQHIQKLFSETGPDDIDAAAIANVYGSVGSAATPPLPIALHQVQSAHDFWQYMEGSFLSVLYANTTDKSIAAQISQQSPPVWVDRSNSLLGALRIRLLRVQSGANCEVSEVFEEELRECFGSYSRSAEERAPYGPKNRFRHWDPSKWRRAWRGRVATYGPGGYVEYLIGNVSDTIDRLQAMRSDGYLEAAARAVFVETVIYNPNMGMYVTLRIAFEFPPSGSCQAQAEALPLMPRHLQLFGSGSAADWFPTILEIIVCVFVFYYIAEEVSELAIFHASYWRDIWNLVDWTNLILILAVFVLRIEIYAAYGRLDVKYADLGYDASRKDLDGTGELVDGFMWLARRIKVSLLINAFNVVLIWSKGVKYLAFIPFVRILVFTVGQSISTILSFSVLFLVLYLGFLEAFNLALSDEFLQFATFGNALITLAETFIGHSKLSELYDSHPVFGAFLVLIFVAITQWLLLNLILAILVHAIAEARQVLLDVKPDFRWVYTLEYWGKFKQWADKVYKNTVVAMCKRVDLRKLSRRLTALTQGSKGKGKGSGGLADMAAAAMRHKGKGEGDLDKDADLSRTESMKSTTKSKEAEALPGAPTKLPPALPQHQMRGTKASYRTKGIEEEAKGKARKGAKGADEAAEEEEGEEAEGTISVEELQQALEIVAGTLLSQLERMGDEVASELEETQSILSGIDQAVSVLNRRARDLARQQEALLYRD</sequence>
<feature type="domain" description="Polycystin cation channel PKD1/PKD2" evidence="8">
    <location>
        <begin position="427"/>
        <end position="558"/>
    </location>
</feature>
<dbReference type="InterPro" id="IPR051223">
    <property type="entry name" value="Polycystin"/>
</dbReference>
<dbReference type="InterPro" id="IPR013122">
    <property type="entry name" value="PKD1_2_channel"/>
</dbReference>
<feature type="transmembrane region" description="Helical" evidence="7">
    <location>
        <begin position="456"/>
        <end position="485"/>
    </location>
</feature>
<dbReference type="STRING" id="1169540.A0A0G4G3Y3"/>
<evidence type="ECO:0000259" key="9">
    <source>
        <dbReference type="Pfam" id="PF20519"/>
    </source>
</evidence>
<proteinExistence type="inferred from homology"/>
<comment type="similarity">
    <text evidence="2">Belongs to the polycystin family.</text>
</comment>
<feature type="transmembrane region" description="Helical" evidence="7">
    <location>
        <begin position="56"/>
        <end position="75"/>
    </location>
</feature>
<dbReference type="VEuPathDB" id="CryptoDB:Vbra_16965"/>
<dbReference type="Pfam" id="PF08016">
    <property type="entry name" value="PKD_channel"/>
    <property type="match status" value="2"/>
</dbReference>
<dbReference type="Pfam" id="PF20519">
    <property type="entry name" value="Polycystin_dom"/>
    <property type="match status" value="1"/>
</dbReference>
<evidence type="ECO:0000313" key="11">
    <source>
        <dbReference type="Proteomes" id="UP000041254"/>
    </source>
</evidence>
<evidence type="ECO:0000256" key="3">
    <source>
        <dbReference type="ARBA" id="ARBA00022692"/>
    </source>
</evidence>
<dbReference type="EMBL" id="CDMY01000562">
    <property type="protein sequence ID" value="CEM23142.1"/>
    <property type="molecule type" value="Genomic_DNA"/>
</dbReference>
<gene>
    <name evidence="10" type="ORF">Vbra_16965</name>
</gene>
<dbReference type="Proteomes" id="UP000041254">
    <property type="component" value="Unassembled WGS sequence"/>
</dbReference>
<keyword evidence="3 7" id="KW-0812">Transmembrane</keyword>
<evidence type="ECO:0000256" key="4">
    <source>
        <dbReference type="ARBA" id="ARBA00022989"/>
    </source>
</evidence>
<feature type="domain" description="Polycystin" evidence="9">
    <location>
        <begin position="124"/>
        <end position="311"/>
    </location>
</feature>
<dbReference type="OrthoDB" id="444119at2759"/>
<evidence type="ECO:0000256" key="6">
    <source>
        <dbReference type="SAM" id="MobiDB-lite"/>
    </source>
</evidence>
<protein>
    <submittedName>
        <fullName evidence="10">Uncharacterized protein</fullName>
    </submittedName>
</protein>
<feature type="transmembrane region" description="Helical" evidence="7">
    <location>
        <begin position="332"/>
        <end position="350"/>
    </location>
</feature>
<feature type="compositionally biased region" description="Acidic residues" evidence="6">
    <location>
        <begin position="716"/>
        <end position="727"/>
    </location>
</feature>
<dbReference type="AlphaFoldDB" id="A0A0G4G3Y3"/>
<dbReference type="PANTHER" id="PTHR10877:SF183">
    <property type="entry name" value="AT14535P-RELATED"/>
    <property type="match status" value="1"/>
</dbReference>
<evidence type="ECO:0000313" key="10">
    <source>
        <dbReference type="EMBL" id="CEM23142.1"/>
    </source>
</evidence>
<evidence type="ECO:0000256" key="1">
    <source>
        <dbReference type="ARBA" id="ARBA00004141"/>
    </source>
</evidence>
<dbReference type="PANTHER" id="PTHR10877">
    <property type="entry name" value="POLYCYSTIN FAMILY MEMBER"/>
    <property type="match status" value="1"/>
</dbReference>
<name>A0A0G4G3Y3_VITBC</name>
<comment type="subcellular location">
    <subcellularLocation>
        <location evidence="1">Membrane</location>
        <topology evidence="1">Multi-pass membrane protein</topology>
    </subcellularLocation>
</comment>
<keyword evidence="11" id="KW-1185">Reference proteome</keyword>
<reference evidence="10 11" key="1">
    <citation type="submission" date="2014-11" db="EMBL/GenBank/DDBJ databases">
        <authorList>
            <person name="Zhu J."/>
            <person name="Qi W."/>
            <person name="Song R."/>
        </authorList>
    </citation>
    <scope>NUCLEOTIDE SEQUENCE [LARGE SCALE GENOMIC DNA]</scope>
</reference>
<evidence type="ECO:0000256" key="5">
    <source>
        <dbReference type="ARBA" id="ARBA00023136"/>
    </source>
</evidence>
<evidence type="ECO:0000256" key="2">
    <source>
        <dbReference type="ARBA" id="ARBA00007200"/>
    </source>
</evidence>